<gene>
    <name evidence="6" type="ORF">Plec18167_009503</name>
</gene>
<keyword evidence="7" id="KW-1185">Reference proteome</keyword>
<evidence type="ECO:0000259" key="4">
    <source>
        <dbReference type="Pfam" id="PF10348"/>
    </source>
</evidence>
<dbReference type="PANTHER" id="PTHR31685:SF3">
    <property type="entry name" value="INTEGRAL MEMBRANE PROTEIN (AFU_ORTHOLOGUE AFUA_6G12730)"/>
    <property type="match status" value="1"/>
</dbReference>
<evidence type="ECO:0000256" key="2">
    <source>
        <dbReference type="SAM" id="Phobius"/>
    </source>
</evidence>
<keyword evidence="2" id="KW-1133">Transmembrane helix</keyword>
<dbReference type="Gene3D" id="1.20.120.1770">
    <property type="match status" value="1"/>
</dbReference>
<feature type="region of interest" description="Disordered" evidence="1">
    <location>
        <begin position="200"/>
        <end position="254"/>
    </location>
</feature>
<evidence type="ECO:0008006" key="8">
    <source>
        <dbReference type="Google" id="ProtNLM"/>
    </source>
</evidence>
<dbReference type="PANTHER" id="PTHR31685">
    <property type="entry name" value="INTEGRAL MEMBRANE PROTEIN (AFU_ORTHOLOGUE AFUA_6G12730)-RELATED"/>
    <property type="match status" value="1"/>
</dbReference>
<comment type="caution">
    <text evidence="6">The sequence shown here is derived from an EMBL/GenBank/DDBJ whole genome shotgun (WGS) entry which is preliminary data.</text>
</comment>
<dbReference type="EMBL" id="JAVDPF010000063">
    <property type="protein sequence ID" value="KAL1865235.1"/>
    <property type="molecule type" value="Genomic_DNA"/>
</dbReference>
<dbReference type="CDD" id="cd08760">
    <property type="entry name" value="Cyt_b561_FRRS1_like"/>
    <property type="match status" value="1"/>
</dbReference>
<evidence type="ECO:0000313" key="6">
    <source>
        <dbReference type="EMBL" id="KAL1865235.1"/>
    </source>
</evidence>
<feature type="transmembrane region" description="Helical" evidence="2">
    <location>
        <begin position="374"/>
        <end position="395"/>
    </location>
</feature>
<feature type="signal peptide" evidence="3">
    <location>
        <begin position="1"/>
        <end position="22"/>
    </location>
</feature>
<feature type="transmembrane region" description="Helical" evidence="2">
    <location>
        <begin position="496"/>
        <end position="516"/>
    </location>
</feature>
<feature type="transmembrane region" description="Helical" evidence="2">
    <location>
        <begin position="141"/>
        <end position="162"/>
    </location>
</feature>
<feature type="transmembrane region" description="Helical" evidence="2">
    <location>
        <begin position="76"/>
        <end position="98"/>
    </location>
</feature>
<evidence type="ECO:0000313" key="7">
    <source>
        <dbReference type="Proteomes" id="UP001583193"/>
    </source>
</evidence>
<protein>
    <recommendedName>
        <fullName evidence="8">Integral membrane protein</fullName>
    </recommendedName>
</protein>
<feature type="compositionally biased region" description="Low complexity" evidence="1">
    <location>
        <begin position="216"/>
        <end position="233"/>
    </location>
</feature>
<dbReference type="Pfam" id="PF10355">
    <property type="entry name" value="Ytp1"/>
    <property type="match status" value="1"/>
</dbReference>
<feature type="transmembrane region" description="Helical" evidence="2">
    <location>
        <begin position="531"/>
        <end position="548"/>
    </location>
</feature>
<evidence type="ECO:0000259" key="5">
    <source>
        <dbReference type="Pfam" id="PF10355"/>
    </source>
</evidence>
<feature type="domain" description="Protein YTP1-like C-terminal" evidence="5">
    <location>
        <begin position="298"/>
        <end position="587"/>
    </location>
</feature>
<sequence>MRQVTFRTVLAAALLLAALASALPHEDHESMDMSTDMKMDGGMDHGSMGHNQTAEAPKTTDAVMSYFAYGKHTGSILAHIILMVLAWCFVLPVGVMFSVAKSRYALPTQFLFLLVNGIGIFVGIIYNSQTPDLYENNVHHKIGWIVTWVMSAQVVMGLIFAYSGRGKSTQGVPYERAAFLPVSSQTMAQHQNTYPTGAVHEYRWSGDSGQGTERNSSSLHSRPSSPSSSCPSPEMYESYGKPEDDPEEDEPTPARGWLKSTVLDRFLANRVPNLVSDRLLKILGVTYVVIDRIILQFGFIALATGGVVYGGIFRGSSIFNGLAHFIKGGIFFWYGLLTLGRWMGCWADFGWAWNVKPPSSVVGKWKSRVPSGEFTESFVIFLYGASNVFLEHLAGWGGAWSAMDLEHVSISIMFFGGGLAGMLFESKRIRQWLNNTVLRPSTHLDTYGQPDPAWQMPNTQGVSLNPMPGLVILLLGMMMGSHHQASMVSTMVHKQWGNLLVGFALARAVTYVLLFIRPPTSYLPYRPPSEVIAAFCLIAGGLIFMLSTKDIIDVMIYYDLNAMFTFTVGMGFTAFIMAMEICAIALKAWAVNREAPPKLAPAFRFPA</sequence>
<dbReference type="InterPro" id="IPR018827">
    <property type="entry name" value="YTP1_C"/>
</dbReference>
<feature type="transmembrane region" description="Helical" evidence="2">
    <location>
        <begin position="407"/>
        <end position="424"/>
    </location>
</feature>
<reference evidence="6 7" key="1">
    <citation type="journal article" date="2024" name="IMA Fungus">
        <title>IMA Genome - F19 : A genome assembly and annotation guide to empower mycologists, including annotated draft genome sequences of Ceratocystis pirilliformis, Diaporthe australafricana, Fusarium ophioides, Paecilomyces lecythidis, and Sporothrix stenoceras.</title>
        <authorList>
            <person name="Aylward J."/>
            <person name="Wilson A.M."/>
            <person name="Visagie C.M."/>
            <person name="Spraker J."/>
            <person name="Barnes I."/>
            <person name="Buitendag C."/>
            <person name="Ceriani C."/>
            <person name="Del Mar Angel L."/>
            <person name="du Plessis D."/>
            <person name="Fuchs T."/>
            <person name="Gasser K."/>
            <person name="Kramer D."/>
            <person name="Li W."/>
            <person name="Munsamy K."/>
            <person name="Piso A."/>
            <person name="Price J.L."/>
            <person name="Sonnekus B."/>
            <person name="Thomas C."/>
            <person name="van der Nest A."/>
            <person name="van Dijk A."/>
            <person name="van Heerden A."/>
            <person name="van Vuuren N."/>
            <person name="Yilmaz N."/>
            <person name="Duong T.A."/>
            <person name="van der Merwe N.A."/>
            <person name="Wingfield M.J."/>
            <person name="Wingfield B.D."/>
        </authorList>
    </citation>
    <scope>NUCLEOTIDE SEQUENCE [LARGE SCALE GENOMIC DNA]</scope>
    <source>
        <strain evidence="6 7">CMW 18167</strain>
    </source>
</reference>
<keyword evidence="3" id="KW-0732">Signal</keyword>
<name>A0ABR3WNT8_9EURO</name>
<dbReference type="Pfam" id="PF10348">
    <property type="entry name" value="DUF2427"/>
    <property type="match status" value="1"/>
</dbReference>
<dbReference type="InterPro" id="IPR018825">
    <property type="entry name" value="DUF2427"/>
</dbReference>
<keyword evidence="2" id="KW-0472">Membrane</keyword>
<keyword evidence="2" id="KW-0812">Transmembrane</keyword>
<evidence type="ECO:0000256" key="3">
    <source>
        <dbReference type="SAM" id="SignalP"/>
    </source>
</evidence>
<feature type="chain" id="PRO_5046461199" description="Integral membrane protein" evidence="3">
    <location>
        <begin position="23"/>
        <end position="607"/>
    </location>
</feature>
<feature type="domain" description="DUF2427" evidence="4">
    <location>
        <begin position="64"/>
        <end position="162"/>
    </location>
</feature>
<feature type="transmembrane region" description="Helical" evidence="2">
    <location>
        <begin position="293"/>
        <end position="312"/>
    </location>
</feature>
<proteinExistence type="predicted"/>
<feature type="transmembrane region" description="Helical" evidence="2">
    <location>
        <begin position="110"/>
        <end position="129"/>
    </location>
</feature>
<evidence type="ECO:0000256" key="1">
    <source>
        <dbReference type="SAM" id="MobiDB-lite"/>
    </source>
</evidence>
<dbReference type="Proteomes" id="UP001583193">
    <property type="component" value="Unassembled WGS sequence"/>
</dbReference>
<feature type="transmembrane region" description="Helical" evidence="2">
    <location>
        <begin position="560"/>
        <end position="586"/>
    </location>
</feature>
<organism evidence="6 7">
    <name type="scientific">Paecilomyces lecythidis</name>
    <dbReference type="NCBI Taxonomy" id="3004212"/>
    <lineage>
        <taxon>Eukaryota</taxon>
        <taxon>Fungi</taxon>
        <taxon>Dikarya</taxon>
        <taxon>Ascomycota</taxon>
        <taxon>Pezizomycotina</taxon>
        <taxon>Eurotiomycetes</taxon>
        <taxon>Eurotiomycetidae</taxon>
        <taxon>Eurotiales</taxon>
        <taxon>Thermoascaceae</taxon>
        <taxon>Paecilomyces</taxon>
    </lineage>
</organism>
<accession>A0ABR3WNT8</accession>
<feature type="transmembrane region" description="Helical" evidence="2">
    <location>
        <begin position="332"/>
        <end position="353"/>
    </location>
</feature>